<evidence type="ECO:0000313" key="1">
    <source>
        <dbReference type="EMBL" id="SVD93600.1"/>
    </source>
</evidence>
<organism evidence="1">
    <name type="scientific">marine metagenome</name>
    <dbReference type="NCBI Taxonomy" id="408172"/>
    <lineage>
        <taxon>unclassified sequences</taxon>
        <taxon>metagenomes</taxon>
        <taxon>ecological metagenomes</taxon>
    </lineage>
</organism>
<accession>A0A382ZE71</accession>
<gene>
    <name evidence="1" type="ORF">METZ01_LOCUS446454</name>
</gene>
<name>A0A382ZE71_9ZZZZ</name>
<proteinExistence type="predicted"/>
<reference evidence="1" key="1">
    <citation type="submission" date="2018-05" db="EMBL/GenBank/DDBJ databases">
        <authorList>
            <person name="Lanie J.A."/>
            <person name="Ng W.-L."/>
            <person name="Kazmierczak K.M."/>
            <person name="Andrzejewski T.M."/>
            <person name="Davidsen T.M."/>
            <person name="Wayne K.J."/>
            <person name="Tettelin H."/>
            <person name="Glass J.I."/>
            <person name="Rusch D."/>
            <person name="Podicherti R."/>
            <person name="Tsui H.-C.T."/>
            <person name="Winkler M.E."/>
        </authorList>
    </citation>
    <scope>NUCLEOTIDE SEQUENCE</scope>
</reference>
<sequence>MNDFLYQYETAKCVIHIRFPSQASDSKR</sequence>
<dbReference type="EMBL" id="UINC01183052">
    <property type="protein sequence ID" value="SVD93600.1"/>
    <property type="molecule type" value="Genomic_DNA"/>
</dbReference>
<dbReference type="AlphaFoldDB" id="A0A382ZE71"/>
<protein>
    <submittedName>
        <fullName evidence="1">Uncharacterized protein</fullName>
    </submittedName>
</protein>